<evidence type="ECO:0000259" key="18">
    <source>
        <dbReference type="PROSITE" id="PS50158"/>
    </source>
</evidence>
<keyword evidence="6" id="KW-0479">Metal-binding</keyword>
<dbReference type="CDD" id="cd00303">
    <property type="entry name" value="retropepsin_like"/>
    <property type="match status" value="1"/>
</dbReference>
<evidence type="ECO:0000256" key="12">
    <source>
        <dbReference type="ARBA" id="ARBA00022918"/>
    </source>
</evidence>
<keyword evidence="4" id="KW-0548">Nucleotidyltransferase</keyword>
<keyword evidence="2" id="KW-0645">Protease</keyword>
<evidence type="ECO:0000256" key="11">
    <source>
        <dbReference type="ARBA" id="ARBA00022908"/>
    </source>
</evidence>
<dbReference type="FunFam" id="3.30.70.270:FF:000026">
    <property type="entry name" value="Transposon Ty3-G Gag-Pol polyprotein"/>
    <property type="match status" value="1"/>
</dbReference>
<keyword evidence="7" id="KW-0064">Aspartyl protease</keyword>
<dbReference type="InterPro" id="IPR021109">
    <property type="entry name" value="Peptidase_aspartic_dom_sf"/>
</dbReference>
<dbReference type="FunFam" id="3.10.20.370:FF:000001">
    <property type="entry name" value="Retrovirus-related Pol polyprotein from transposon 17.6-like protein"/>
    <property type="match status" value="1"/>
</dbReference>
<dbReference type="Pfam" id="PF17917">
    <property type="entry name" value="RT_RNaseH"/>
    <property type="match status" value="1"/>
</dbReference>
<evidence type="ECO:0000313" key="21">
    <source>
        <dbReference type="EMBL" id="PWA68100.1"/>
    </source>
</evidence>
<name>A0A2U1N3J2_ARTAN</name>
<keyword evidence="10" id="KW-0460">Magnesium</keyword>
<keyword evidence="22" id="KW-1185">Reference proteome</keyword>
<proteinExistence type="predicted"/>
<dbReference type="Pfam" id="PF24626">
    <property type="entry name" value="SH3_Tf2-1"/>
    <property type="match status" value="1"/>
</dbReference>
<evidence type="ECO:0000256" key="3">
    <source>
        <dbReference type="ARBA" id="ARBA00022679"/>
    </source>
</evidence>
<dbReference type="PROSITE" id="PS50878">
    <property type="entry name" value="RT_POL"/>
    <property type="match status" value="1"/>
</dbReference>
<dbReference type="CDD" id="cd01647">
    <property type="entry name" value="RT_LTR"/>
    <property type="match status" value="1"/>
</dbReference>
<dbReference type="GO" id="GO:0006310">
    <property type="term" value="P:DNA recombination"/>
    <property type="evidence" value="ECO:0007669"/>
    <property type="project" value="UniProtKB-KW"/>
</dbReference>
<dbReference type="InterPro" id="IPR036875">
    <property type="entry name" value="Znf_CCHC_sf"/>
</dbReference>
<dbReference type="STRING" id="35608.A0A2U1N3J2"/>
<dbReference type="Gene3D" id="1.10.340.70">
    <property type="match status" value="1"/>
</dbReference>
<dbReference type="Proteomes" id="UP000245207">
    <property type="component" value="Unassembled WGS sequence"/>
</dbReference>
<feature type="domain" description="CCHC-type" evidence="18">
    <location>
        <begin position="358"/>
        <end position="373"/>
    </location>
</feature>
<keyword evidence="5" id="KW-0540">Nuclease</keyword>
<dbReference type="SUPFAM" id="SSF53098">
    <property type="entry name" value="Ribonuclease H-like"/>
    <property type="match status" value="1"/>
</dbReference>
<feature type="domain" description="Integrase catalytic" evidence="20">
    <location>
        <begin position="1142"/>
        <end position="1316"/>
    </location>
</feature>
<evidence type="ECO:0000256" key="10">
    <source>
        <dbReference type="ARBA" id="ARBA00022842"/>
    </source>
</evidence>
<keyword evidence="8" id="KW-0255">Endonuclease</keyword>
<evidence type="ECO:0000256" key="13">
    <source>
        <dbReference type="ARBA" id="ARBA00022932"/>
    </source>
</evidence>
<feature type="domain" description="CCHC-type" evidence="18">
    <location>
        <begin position="328"/>
        <end position="343"/>
    </location>
</feature>
<dbReference type="SUPFAM" id="SSF56672">
    <property type="entry name" value="DNA/RNA polymerases"/>
    <property type="match status" value="1"/>
</dbReference>
<evidence type="ECO:0000256" key="1">
    <source>
        <dbReference type="ARBA" id="ARBA00012493"/>
    </source>
</evidence>
<keyword evidence="11" id="KW-0229">DNA integration</keyword>
<keyword evidence="13" id="KW-0239">DNA-directed DNA polymerase</keyword>
<evidence type="ECO:0000256" key="16">
    <source>
        <dbReference type="PROSITE-ProRule" id="PRU00047"/>
    </source>
</evidence>
<keyword evidence="9" id="KW-0378">Hydrolase</keyword>
<organism evidence="21 22">
    <name type="scientific">Artemisia annua</name>
    <name type="common">Sweet wormwood</name>
    <dbReference type="NCBI Taxonomy" id="35608"/>
    <lineage>
        <taxon>Eukaryota</taxon>
        <taxon>Viridiplantae</taxon>
        <taxon>Streptophyta</taxon>
        <taxon>Embryophyta</taxon>
        <taxon>Tracheophyta</taxon>
        <taxon>Spermatophyta</taxon>
        <taxon>Magnoliopsida</taxon>
        <taxon>eudicotyledons</taxon>
        <taxon>Gunneridae</taxon>
        <taxon>Pentapetalae</taxon>
        <taxon>asterids</taxon>
        <taxon>campanulids</taxon>
        <taxon>Asterales</taxon>
        <taxon>Asteraceae</taxon>
        <taxon>Asteroideae</taxon>
        <taxon>Anthemideae</taxon>
        <taxon>Artemisiinae</taxon>
        <taxon>Artemisia</taxon>
    </lineage>
</organism>
<dbReference type="InterPro" id="IPR036397">
    <property type="entry name" value="RNaseH_sf"/>
</dbReference>
<dbReference type="Gene3D" id="3.30.420.10">
    <property type="entry name" value="Ribonuclease H-like superfamily/Ribonuclease H"/>
    <property type="match status" value="1"/>
</dbReference>
<evidence type="ECO:0000256" key="4">
    <source>
        <dbReference type="ARBA" id="ARBA00022695"/>
    </source>
</evidence>
<dbReference type="GO" id="GO:0003887">
    <property type="term" value="F:DNA-directed DNA polymerase activity"/>
    <property type="evidence" value="ECO:0007669"/>
    <property type="project" value="UniProtKB-KW"/>
</dbReference>
<feature type="compositionally biased region" description="Low complexity" evidence="17">
    <location>
        <begin position="262"/>
        <end position="278"/>
    </location>
</feature>
<dbReference type="InterPro" id="IPR056924">
    <property type="entry name" value="SH3_Tf2-1"/>
</dbReference>
<dbReference type="Pfam" id="PF19259">
    <property type="entry name" value="Ty3_capsid"/>
    <property type="match status" value="1"/>
</dbReference>
<dbReference type="Pfam" id="PF00078">
    <property type="entry name" value="RVT_1"/>
    <property type="match status" value="1"/>
</dbReference>
<keyword evidence="16" id="KW-0863">Zinc-finger</keyword>
<dbReference type="InterPro" id="IPR045358">
    <property type="entry name" value="Ty3_capsid"/>
</dbReference>
<comment type="caution">
    <text evidence="21">The sequence shown here is derived from an EMBL/GenBank/DDBJ whole genome shotgun (WGS) entry which is preliminary data.</text>
</comment>
<evidence type="ECO:0000256" key="15">
    <source>
        <dbReference type="ARBA" id="ARBA00023172"/>
    </source>
</evidence>
<dbReference type="PROSITE" id="PS50994">
    <property type="entry name" value="INTEGRASE"/>
    <property type="match status" value="1"/>
</dbReference>
<dbReference type="GO" id="GO:0008270">
    <property type="term" value="F:zinc ion binding"/>
    <property type="evidence" value="ECO:0007669"/>
    <property type="project" value="UniProtKB-KW"/>
</dbReference>
<dbReference type="InterPro" id="IPR050951">
    <property type="entry name" value="Retrovirus_Pol_polyprotein"/>
</dbReference>
<dbReference type="GO" id="GO:0004190">
    <property type="term" value="F:aspartic-type endopeptidase activity"/>
    <property type="evidence" value="ECO:0007669"/>
    <property type="project" value="UniProtKB-KW"/>
</dbReference>
<evidence type="ECO:0000256" key="6">
    <source>
        <dbReference type="ARBA" id="ARBA00022723"/>
    </source>
</evidence>
<dbReference type="InterPro" id="IPR041588">
    <property type="entry name" value="Integrase_H2C2"/>
</dbReference>
<dbReference type="Gene3D" id="2.40.70.10">
    <property type="entry name" value="Acid Proteases"/>
    <property type="match status" value="1"/>
</dbReference>
<dbReference type="GO" id="GO:0006508">
    <property type="term" value="P:proteolysis"/>
    <property type="evidence" value="ECO:0007669"/>
    <property type="project" value="UniProtKB-KW"/>
</dbReference>
<evidence type="ECO:0000259" key="20">
    <source>
        <dbReference type="PROSITE" id="PS50994"/>
    </source>
</evidence>
<dbReference type="Pfam" id="PF08284">
    <property type="entry name" value="RVP_2"/>
    <property type="match status" value="1"/>
</dbReference>
<evidence type="ECO:0000256" key="5">
    <source>
        <dbReference type="ARBA" id="ARBA00022722"/>
    </source>
</evidence>
<dbReference type="EC" id="2.7.7.49" evidence="1"/>
<keyword evidence="12 21" id="KW-0695">RNA-directed DNA polymerase</keyword>
<dbReference type="Pfam" id="PF00098">
    <property type="entry name" value="zf-CCHC"/>
    <property type="match status" value="2"/>
</dbReference>
<dbReference type="InterPro" id="IPR043128">
    <property type="entry name" value="Rev_trsase/Diguanyl_cyclase"/>
</dbReference>
<dbReference type="InterPro" id="IPR043502">
    <property type="entry name" value="DNA/RNA_pol_sf"/>
</dbReference>
<dbReference type="SMART" id="SM00343">
    <property type="entry name" value="ZnF_C2HC"/>
    <property type="match status" value="2"/>
</dbReference>
<dbReference type="OrthoDB" id="2013610at2759"/>
<dbReference type="PANTHER" id="PTHR37984">
    <property type="entry name" value="PROTEIN CBG26694"/>
    <property type="match status" value="1"/>
</dbReference>
<dbReference type="InterPro" id="IPR000477">
    <property type="entry name" value="RT_dom"/>
</dbReference>
<dbReference type="GO" id="GO:0003964">
    <property type="term" value="F:RNA-directed DNA polymerase activity"/>
    <property type="evidence" value="ECO:0007669"/>
    <property type="project" value="UniProtKB-KW"/>
</dbReference>
<dbReference type="PANTHER" id="PTHR37984:SF5">
    <property type="entry name" value="PROTEIN NYNRIN-LIKE"/>
    <property type="match status" value="1"/>
</dbReference>
<dbReference type="GO" id="GO:0015074">
    <property type="term" value="P:DNA integration"/>
    <property type="evidence" value="ECO:0007669"/>
    <property type="project" value="UniProtKB-KW"/>
</dbReference>
<evidence type="ECO:0000256" key="17">
    <source>
        <dbReference type="SAM" id="MobiDB-lite"/>
    </source>
</evidence>
<dbReference type="InterPro" id="IPR041373">
    <property type="entry name" value="RT_RNaseH"/>
</dbReference>
<sequence>MACTRRATAAPAPAATVTKTPAAMRQAITEGVNAILDERAAAQQAQNGGIGVQAAPAARRCTYKDFMACIPTCFKGTEGVTELAHWFERSETVFQRSGCLESDKVIFATGTLMQDALSWWNATVQTLGATAAYQISWTEFKAKILRKYCPRSEIRKIEDEFHDLIVKGVDLRAYNRRFQELKTLCPSKVPDLEKMLEKYIEGLPRSIEGDVTASNPTTLEAAMEIAQKLLDREVKYNEHKRKLDDKRTTHHNNNYQHGSTSNHRNYNNQGNNRNHNQYHSNRNTHHQQQNKRQENNKAFVATEGGGYNGSKPQCNRCKLHHEGPCTIKCHKCQKIGHMAKNCRIPATGSNTQIITPTCYGCGEVGHIRSQCPKRNGQNNARARAYIMGDGNAPDVVTGTFLINHHNARILFDSGADKSFVSDTLAPLLDVTPSNLSTTYEIEMANGNLIGTSSVMKDCTLTLLEKPFSIDLMPIQLGSFDAIIGMDWLSAHHARIHCDEKAVHIPFENETLIVQGDKSKPRYGIISYLRMIKHVNEGCQAFMVHVTESKSIEKRLEDVPIVRDFPEVFPEDLHGLPPNRQVEFQIELVPGAAPVAKAPYRLAPSEMKELSEQLKELSDKGFIRPSSSPWGAPVLFVKKKDGSFRMCIDYRELNKLTIKNRYPLPRIDDLFDQLQGSSVYSKIDLRSGYHQLRVREEDIPKTAFRTRYGHYEFQVMPFGLTNAPAVFMDLMNRVCKPYLDKFVIVFIDDILIYSHNEEEHADHLRIILELLKKEELYAKFSKCDFWIRTVQFLGHIINSQGIHVDPAKIEAVKGWASPSNPTEIRQFLGLAGYYRRFIEGFSKIAKPLTKLTQKNEKYIWGEKEESAFQLLKQKLCEAPILALPEGSEDFIVYCDASYHGLGAVLMQRSKVIAYASRQLKKHEENYTTHDLELGAVVFALKMWRHYLYGTKCTVFTDHKSLQHILNQKELNMRQRRWLELLSDYDCEIRYHPGKANVVADALSRKERLKPLRVRSLGMTICSPLPSQILAAQSEALKEENRPKEKIYGMPESKNGFLKRSDGMLCFKNRSWVPHFGGIRDLIMHESHKSKYSIHPGSDKMYQDLKKLYWWPNMKADIAEYVSKCLTCSRVKAEYQKPSGLLVQPELPMWKWERITMDFVTKLPKTSTGYDTIWVIVDRLTKSAHFLPIKETDEMNTLAQLYIKEIVSRHGVPISIISDRDSCFTSHFWESLQKALGTKLDMSTAIKAAPFEALYGRKCRSPVCWAEVGEVQLTGPDLVHETMEKIVQIKQRLQAARDRQKSYADLKRKPMDFQIGDRVLLKVSPWKGMIRFGKRGKLNPRYIGPFNILERIEPVAYKLELPEELSRIHDTFHVSNLKKCLSDESLIIPLKEIRLVEKLIFTEELVEILDREIKQLKHNLIPIVKVR</sequence>
<evidence type="ECO:0000259" key="19">
    <source>
        <dbReference type="PROSITE" id="PS50878"/>
    </source>
</evidence>
<evidence type="ECO:0000256" key="2">
    <source>
        <dbReference type="ARBA" id="ARBA00022670"/>
    </source>
</evidence>
<dbReference type="PROSITE" id="PS50158">
    <property type="entry name" value="ZF_CCHC"/>
    <property type="match status" value="2"/>
</dbReference>
<dbReference type="SUPFAM" id="SSF50630">
    <property type="entry name" value="Acid proteases"/>
    <property type="match status" value="1"/>
</dbReference>
<evidence type="ECO:0000256" key="9">
    <source>
        <dbReference type="ARBA" id="ARBA00022801"/>
    </source>
</evidence>
<reference evidence="21 22" key="1">
    <citation type="journal article" date="2018" name="Mol. Plant">
        <title>The genome of Artemisia annua provides insight into the evolution of Asteraceae family and artemisinin biosynthesis.</title>
        <authorList>
            <person name="Shen Q."/>
            <person name="Zhang L."/>
            <person name="Liao Z."/>
            <person name="Wang S."/>
            <person name="Yan T."/>
            <person name="Shi P."/>
            <person name="Liu M."/>
            <person name="Fu X."/>
            <person name="Pan Q."/>
            <person name="Wang Y."/>
            <person name="Lv Z."/>
            <person name="Lu X."/>
            <person name="Zhang F."/>
            <person name="Jiang W."/>
            <person name="Ma Y."/>
            <person name="Chen M."/>
            <person name="Hao X."/>
            <person name="Li L."/>
            <person name="Tang Y."/>
            <person name="Lv G."/>
            <person name="Zhou Y."/>
            <person name="Sun X."/>
            <person name="Brodelius P.E."/>
            <person name="Rose J.K.C."/>
            <person name="Tang K."/>
        </authorList>
    </citation>
    <scope>NUCLEOTIDE SEQUENCE [LARGE SCALE GENOMIC DNA]</scope>
    <source>
        <strain evidence="22">cv. Huhao1</strain>
        <tissue evidence="21">Leaf</tissue>
    </source>
</reference>
<evidence type="ECO:0000313" key="22">
    <source>
        <dbReference type="Proteomes" id="UP000245207"/>
    </source>
</evidence>
<dbReference type="FunFam" id="3.10.10.10:FF:000007">
    <property type="entry name" value="Retrovirus-related Pol polyprotein from transposon 17.6-like Protein"/>
    <property type="match status" value="1"/>
</dbReference>
<keyword evidence="14" id="KW-0238">DNA-binding</keyword>
<dbReference type="Gene3D" id="4.10.60.10">
    <property type="entry name" value="Zinc finger, CCHC-type"/>
    <property type="match status" value="1"/>
</dbReference>
<dbReference type="Gene3D" id="3.30.70.270">
    <property type="match status" value="2"/>
</dbReference>
<dbReference type="InterPro" id="IPR001878">
    <property type="entry name" value="Znf_CCHC"/>
</dbReference>
<keyword evidence="15" id="KW-0233">DNA recombination</keyword>
<dbReference type="GO" id="GO:0003677">
    <property type="term" value="F:DNA binding"/>
    <property type="evidence" value="ECO:0007669"/>
    <property type="project" value="UniProtKB-KW"/>
</dbReference>
<dbReference type="SUPFAM" id="SSF57756">
    <property type="entry name" value="Retrovirus zinc finger-like domains"/>
    <property type="match status" value="1"/>
</dbReference>
<feature type="compositionally biased region" description="Polar residues" evidence="17">
    <location>
        <begin position="251"/>
        <end position="261"/>
    </location>
</feature>
<keyword evidence="16" id="KW-0862">Zinc</keyword>
<accession>A0A2U1N3J2</accession>
<dbReference type="InterPro" id="IPR012337">
    <property type="entry name" value="RNaseH-like_sf"/>
</dbReference>
<dbReference type="EMBL" id="PKPP01003706">
    <property type="protein sequence ID" value="PWA68100.1"/>
    <property type="molecule type" value="Genomic_DNA"/>
</dbReference>
<evidence type="ECO:0000256" key="8">
    <source>
        <dbReference type="ARBA" id="ARBA00022759"/>
    </source>
</evidence>
<gene>
    <name evidence="21" type="ORF">CTI12_AA310020</name>
</gene>
<dbReference type="Gene3D" id="3.10.10.10">
    <property type="entry name" value="HIV Type 1 Reverse Transcriptase, subunit A, domain 1"/>
    <property type="match status" value="1"/>
</dbReference>
<protein>
    <recommendedName>
        <fullName evidence="1">RNA-directed DNA polymerase</fullName>
        <ecNumber evidence="1">2.7.7.49</ecNumber>
    </recommendedName>
</protein>
<dbReference type="Pfam" id="PF17921">
    <property type="entry name" value="Integrase_H2C2"/>
    <property type="match status" value="1"/>
</dbReference>
<feature type="region of interest" description="Disordered" evidence="17">
    <location>
        <begin position="240"/>
        <end position="293"/>
    </location>
</feature>
<dbReference type="InterPro" id="IPR001584">
    <property type="entry name" value="Integrase_cat-core"/>
</dbReference>
<evidence type="ECO:0000256" key="14">
    <source>
        <dbReference type="ARBA" id="ARBA00023125"/>
    </source>
</evidence>
<evidence type="ECO:0000256" key="7">
    <source>
        <dbReference type="ARBA" id="ARBA00022750"/>
    </source>
</evidence>
<dbReference type="GO" id="GO:0004519">
    <property type="term" value="F:endonuclease activity"/>
    <property type="evidence" value="ECO:0007669"/>
    <property type="project" value="UniProtKB-KW"/>
</dbReference>
<feature type="domain" description="Reverse transcriptase" evidence="19">
    <location>
        <begin position="617"/>
        <end position="796"/>
    </location>
</feature>
<dbReference type="CDD" id="cd09274">
    <property type="entry name" value="RNase_HI_RT_Ty3"/>
    <property type="match status" value="1"/>
</dbReference>
<dbReference type="Gene3D" id="3.10.20.370">
    <property type="match status" value="1"/>
</dbReference>
<keyword evidence="3" id="KW-0808">Transferase</keyword>